<dbReference type="InterPro" id="IPR042197">
    <property type="entry name" value="Apaf_helical"/>
</dbReference>
<dbReference type="InterPro" id="IPR027417">
    <property type="entry name" value="P-loop_NTPase"/>
</dbReference>
<dbReference type="InterPro" id="IPR044974">
    <property type="entry name" value="Disease_R_plants"/>
</dbReference>
<evidence type="ECO:0000313" key="7">
    <source>
        <dbReference type="Proteomes" id="UP001190926"/>
    </source>
</evidence>
<dbReference type="SUPFAM" id="SSF74650">
    <property type="entry name" value="Galactose mutarotase-like"/>
    <property type="match status" value="1"/>
</dbReference>
<dbReference type="GO" id="GO:0043531">
    <property type="term" value="F:ADP binding"/>
    <property type="evidence" value="ECO:0007669"/>
    <property type="project" value="InterPro"/>
</dbReference>
<dbReference type="Proteomes" id="UP001190926">
    <property type="component" value="Unassembled WGS sequence"/>
</dbReference>
<sequence>MAISNTNMNMIRCNHGWSSASTEHLQSRFKRRGVSFTGIGDSCVVGMELDNGTAAKLMLPSGLITSFKPQMWHGGTMELLHTSVSESAVIQGGLSLALRCHIINEEDADANSWSPNAWILHQLTGTPHDSFQLELISSNTKSLQIKQIITLKQDFLNSEVLVSNPTPSPVHLLGSTLCHLAVSTPDAAYAVGLEGSDYYTRPPFRADFTIIPPLLNRRSPSKFWPFNNPFTERDDESDMNAIEGGGEEEDNYKHLNRNFSRIYTSAPRSFTIIDRGRRNSVTVRRRGFKELYIFSPGSEHECYGKYSYICVGHAAQLEPVILNAQSEWSGESLSSSHNLCATEPLVSPLSQQQQQQQALSRQPSRLYRRAAADDIAAISKVIKINLSMADAAAVILSAIEKLDSLLLQMTDYRNYQNYHARKRKKKDLLDGMAKLWENKKEMLYSLLFGRMAVWEIDKEMLYSLLVEVADLWDLWDVELEKVDNDKLYSFVGEMEDLWELNCREKLHSLLLEMMDISKSFNREKLFSLAVEMADLWKDSKGKLNKGKLHSWLAKKTDLWEEFKLLRFLKDMTFLKGPNEEDWKYVEGVRNDLRFILNKLEDEGSSHGNGHLHYFMSDVLEIAHDVQLLVHLKDSDPFILFIQIQTHTVNFSGSILKFFFKIKPIHKWLQETERRVRKFGADETSNVREELVGPSHTAYSESDHHVVGLKDDVELLLRNGKTTICIWGMGGSGKTTLAREFYNHREIVEGFECRAWVCLSSWKLSRKELLIKLIRQFIHSKSDDMLIEKMENNALQQMLHQHLQDKPYVLVLDDVSEETYLQYVFFQALHRDKRSRLLFTTRSHEISCKPYEEYKHQMKNLDGDKSWQLLLQTAFFGSGNHEGFPKQLEKKGREMLMRKCGGLPLAIKEVGRHWAEKRRSGSEWKELVVEESLMNLELSETLAVLESTYLNMDPEVKSCFLHLAFFKEGTIIRYKKLQHIFKAGLGLVGCRESFYELKKQSIIEEVDETKSHQTKAIRINPVFHRLSIIKAVDEIGFEILRKDGSNRASHEPPHHCVIHCSRDDKFNYNYSSTNQDEHLVSLFFHGGGGLSDICWKHYSRLKVLDMEGFALKILPETVGDLIELRYLGLRNNYIQELPQSLRRLKMIEVLDIAQNFMVEVPDILWEMDGLSHLYMSDIVCQKPLKIDALMNLKTLTYISVDDWTYDVSDMKNKMASLCRLGIEEVDGNTNVSKLFASLAELWNLHCLILRGFGFRNMPSLDELGLLKNIWELKLEGRLTRLPSATNFPPGLRKLVLVNSCLDEDPMPILDKLPGLCHLKLQNAYTGHEMVISSAACRKFSNLVIRELWNLRNIVKVGESVTGWYPVRFEIHSCPYLETVPQDIFSRLDRLRSQSLKCVTP</sequence>
<dbReference type="InterPro" id="IPR014718">
    <property type="entry name" value="GH-type_carb-bd"/>
</dbReference>
<dbReference type="Gene3D" id="2.70.98.10">
    <property type="match status" value="1"/>
</dbReference>
<evidence type="ECO:0000256" key="3">
    <source>
        <dbReference type="ARBA" id="ARBA00022821"/>
    </source>
</evidence>
<dbReference type="Gene3D" id="1.10.8.430">
    <property type="entry name" value="Helical domain of apoptotic protease-activating factors"/>
    <property type="match status" value="1"/>
</dbReference>
<feature type="domain" description="NB-ARC" evidence="4">
    <location>
        <begin position="715"/>
        <end position="874"/>
    </location>
</feature>
<reference evidence="6 7" key="1">
    <citation type="journal article" date="2021" name="Nat. Commun.">
        <title>Incipient diploidization of the medicinal plant Perilla within 10,000 years.</title>
        <authorList>
            <person name="Zhang Y."/>
            <person name="Shen Q."/>
            <person name="Leng L."/>
            <person name="Zhang D."/>
            <person name="Chen S."/>
            <person name="Shi Y."/>
            <person name="Ning Z."/>
            <person name="Chen S."/>
        </authorList>
    </citation>
    <scope>NUCLEOTIDE SEQUENCE [LARGE SCALE GENOMIC DNA]</scope>
    <source>
        <strain evidence="7">cv. PC099</strain>
    </source>
</reference>
<comment type="caution">
    <text evidence="6">The sequence shown here is derived from an EMBL/GenBank/DDBJ whole genome shotgun (WGS) entry which is preliminary data.</text>
</comment>
<dbReference type="Gene3D" id="3.40.50.300">
    <property type="entry name" value="P-loop containing nucleotide triphosphate hydrolases"/>
    <property type="match status" value="1"/>
</dbReference>
<dbReference type="Pfam" id="PF00931">
    <property type="entry name" value="NB-ARC"/>
    <property type="match status" value="1"/>
</dbReference>
<dbReference type="InterPro" id="IPR055414">
    <property type="entry name" value="LRR_R13L4/SHOC2-like"/>
</dbReference>
<proteinExistence type="predicted"/>
<dbReference type="GO" id="GO:0005975">
    <property type="term" value="P:carbohydrate metabolic process"/>
    <property type="evidence" value="ECO:0007669"/>
    <property type="project" value="InterPro"/>
</dbReference>
<evidence type="ECO:0000256" key="2">
    <source>
        <dbReference type="ARBA" id="ARBA00022737"/>
    </source>
</evidence>
<dbReference type="EMBL" id="SDAM02000148">
    <property type="protein sequence ID" value="KAH6827576.1"/>
    <property type="molecule type" value="Genomic_DNA"/>
</dbReference>
<dbReference type="GO" id="GO:0030246">
    <property type="term" value="F:carbohydrate binding"/>
    <property type="evidence" value="ECO:0007669"/>
    <property type="project" value="InterPro"/>
</dbReference>
<evidence type="ECO:0000256" key="1">
    <source>
        <dbReference type="ARBA" id="ARBA00022614"/>
    </source>
</evidence>
<evidence type="ECO:0000313" key="6">
    <source>
        <dbReference type="EMBL" id="KAH6827576.1"/>
    </source>
</evidence>
<dbReference type="PROSITE" id="PS51450">
    <property type="entry name" value="LRR"/>
    <property type="match status" value="1"/>
</dbReference>
<dbReference type="SUPFAM" id="SSF52058">
    <property type="entry name" value="L domain-like"/>
    <property type="match status" value="1"/>
</dbReference>
<evidence type="ECO:0000259" key="5">
    <source>
        <dbReference type="Pfam" id="PF23598"/>
    </source>
</evidence>
<dbReference type="SUPFAM" id="SSF52540">
    <property type="entry name" value="P-loop containing nucleoside triphosphate hydrolases"/>
    <property type="match status" value="1"/>
</dbReference>
<dbReference type="Pfam" id="PF23598">
    <property type="entry name" value="LRR_14"/>
    <property type="match status" value="1"/>
</dbReference>
<dbReference type="InterPro" id="IPR001611">
    <property type="entry name" value="Leu-rich_rpt"/>
</dbReference>
<dbReference type="InterPro" id="IPR032675">
    <property type="entry name" value="LRR_dom_sf"/>
</dbReference>
<dbReference type="Gene3D" id="3.80.10.10">
    <property type="entry name" value="Ribonuclease Inhibitor"/>
    <property type="match status" value="1"/>
</dbReference>
<name>A0AAD4P619_PERFH</name>
<keyword evidence="7" id="KW-1185">Reference proteome</keyword>
<organism evidence="6 7">
    <name type="scientific">Perilla frutescens var. hirtella</name>
    <name type="common">Perilla citriodora</name>
    <name type="synonym">Perilla setoyensis</name>
    <dbReference type="NCBI Taxonomy" id="608512"/>
    <lineage>
        <taxon>Eukaryota</taxon>
        <taxon>Viridiplantae</taxon>
        <taxon>Streptophyta</taxon>
        <taxon>Embryophyta</taxon>
        <taxon>Tracheophyta</taxon>
        <taxon>Spermatophyta</taxon>
        <taxon>Magnoliopsida</taxon>
        <taxon>eudicotyledons</taxon>
        <taxon>Gunneridae</taxon>
        <taxon>Pentapetalae</taxon>
        <taxon>asterids</taxon>
        <taxon>lamiids</taxon>
        <taxon>Lamiales</taxon>
        <taxon>Lamiaceae</taxon>
        <taxon>Nepetoideae</taxon>
        <taxon>Elsholtzieae</taxon>
        <taxon>Perilla</taxon>
    </lineage>
</organism>
<dbReference type="PANTHER" id="PTHR23155:SF1205">
    <property type="entry name" value="DISEASE RESISTANCE PROTEIN RPM1"/>
    <property type="match status" value="1"/>
</dbReference>
<feature type="domain" description="Disease resistance R13L4/SHOC-2-like LRR" evidence="5">
    <location>
        <begin position="1096"/>
        <end position="1347"/>
    </location>
</feature>
<keyword evidence="3" id="KW-0611">Plant defense</keyword>
<dbReference type="PRINTS" id="PR00364">
    <property type="entry name" value="DISEASERSIST"/>
</dbReference>
<dbReference type="GO" id="GO:0098542">
    <property type="term" value="P:defense response to other organism"/>
    <property type="evidence" value="ECO:0007669"/>
    <property type="project" value="TreeGrafter"/>
</dbReference>
<dbReference type="GO" id="GO:0003824">
    <property type="term" value="F:catalytic activity"/>
    <property type="evidence" value="ECO:0007669"/>
    <property type="project" value="InterPro"/>
</dbReference>
<keyword evidence="2" id="KW-0677">Repeat</keyword>
<dbReference type="InterPro" id="IPR011013">
    <property type="entry name" value="Gal_mutarotase_sf_dom"/>
</dbReference>
<accession>A0AAD4P619</accession>
<protein>
    <submittedName>
        <fullName evidence="6">Uncharacterized protein</fullName>
    </submittedName>
</protein>
<gene>
    <name evidence="6" type="ORF">C2S53_016017</name>
</gene>
<dbReference type="InterPro" id="IPR002182">
    <property type="entry name" value="NB-ARC"/>
</dbReference>
<dbReference type="PANTHER" id="PTHR23155">
    <property type="entry name" value="DISEASE RESISTANCE PROTEIN RP"/>
    <property type="match status" value="1"/>
</dbReference>
<evidence type="ECO:0000259" key="4">
    <source>
        <dbReference type="Pfam" id="PF00931"/>
    </source>
</evidence>
<keyword evidence="1" id="KW-0433">Leucine-rich repeat</keyword>